<dbReference type="AlphaFoldDB" id="A0A151X7D3"/>
<gene>
    <name evidence="1" type="ORF">ALC60_04834</name>
</gene>
<name>A0A151X7D3_9HYME</name>
<dbReference type="EMBL" id="KQ982450">
    <property type="protein sequence ID" value="KYQ56220.1"/>
    <property type="molecule type" value="Genomic_DNA"/>
</dbReference>
<protein>
    <submittedName>
        <fullName evidence="1">Uncharacterized protein</fullName>
    </submittedName>
</protein>
<evidence type="ECO:0000313" key="2">
    <source>
        <dbReference type="Proteomes" id="UP000075809"/>
    </source>
</evidence>
<dbReference type="Proteomes" id="UP000075809">
    <property type="component" value="Unassembled WGS sequence"/>
</dbReference>
<keyword evidence="2" id="KW-1185">Reference proteome</keyword>
<reference evidence="1 2" key="1">
    <citation type="submission" date="2015-09" db="EMBL/GenBank/DDBJ databases">
        <title>Trachymyrmex zeteki WGS genome.</title>
        <authorList>
            <person name="Nygaard S."/>
            <person name="Hu H."/>
            <person name="Boomsma J."/>
            <person name="Zhang G."/>
        </authorList>
    </citation>
    <scope>NUCLEOTIDE SEQUENCE [LARGE SCALE GENOMIC DNA]</scope>
    <source>
        <strain evidence="1">Tzet28-1</strain>
        <tissue evidence="1">Whole body</tissue>
    </source>
</reference>
<accession>A0A151X7D3</accession>
<evidence type="ECO:0000313" key="1">
    <source>
        <dbReference type="EMBL" id="KYQ56220.1"/>
    </source>
</evidence>
<proteinExistence type="predicted"/>
<organism evidence="1 2">
    <name type="scientific">Mycetomoellerius zeteki</name>
    <dbReference type="NCBI Taxonomy" id="64791"/>
    <lineage>
        <taxon>Eukaryota</taxon>
        <taxon>Metazoa</taxon>
        <taxon>Ecdysozoa</taxon>
        <taxon>Arthropoda</taxon>
        <taxon>Hexapoda</taxon>
        <taxon>Insecta</taxon>
        <taxon>Pterygota</taxon>
        <taxon>Neoptera</taxon>
        <taxon>Endopterygota</taxon>
        <taxon>Hymenoptera</taxon>
        <taxon>Apocrita</taxon>
        <taxon>Aculeata</taxon>
        <taxon>Formicoidea</taxon>
        <taxon>Formicidae</taxon>
        <taxon>Myrmicinae</taxon>
        <taxon>Mycetomoellerius</taxon>
    </lineage>
</organism>
<sequence>MAYIKMFLGRRFANVNIPAGSSAGFSAVVSNSFPAFRWAKRWCDFVGRARPAIQDDNSRSSGVPKSRYREMTFRISGFTSNRI</sequence>